<evidence type="ECO:0000313" key="3">
    <source>
        <dbReference type="EMBL" id="QEG24496.1"/>
    </source>
</evidence>
<protein>
    <submittedName>
        <fullName evidence="3">Uncharacterized protein</fullName>
    </submittedName>
</protein>
<dbReference type="AlphaFoldDB" id="A0A5B9PII2"/>
<feature type="coiled-coil region" evidence="1">
    <location>
        <begin position="154"/>
        <end position="266"/>
    </location>
</feature>
<keyword evidence="4" id="KW-1185">Reference proteome</keyword>
<feature type="transmembrane region" description="Helical" evidence="2">
    <location>
        <begin position="9"/>
        <end position="32"/>
    </location>
</feature>
<dbReference type="KEGG" id="mff:MFFC18_44160"/>
<keyword evidence="2" id="KW-0812">Transmembrane</keyword>
<dbReference type="STRING" id="980251.GCA_001642875_01153"/>
<dbReference type="Proteomes" id="UP000322214">
    <property type="component" value="Chromosome"/>
</dbReference>
<evidence type="ECO:0000256" key="2">
    <source>
        <dbReference type="SAM" id="Phobius"/>
    </source>
</evidence>
<name>A0A5B9PII2_9BACT</name>
<keyword evidence="2" id="KW-0472">Membrane</keyword>
<dbReference type="OrthoDB" id="230112at2"/>
<keyword evidence="2" id="KW-1133">Transmembrane helix</keyword>
<keyword evidence="1" id="KW-0175">Coiled coil</keyword>
<evidence type="ECO:0000256" key="1">
    <source>
        <dbReference type="SAM" id="Coils"/>
    </source>
</evidence>
<dbReference type="RefSeq" id="WP_075083927.1">
    <property type="nucleotide sequence ID" value="NZ_CP042912.1"/>
</dbReference>
<reference evidence="3 4" key="1">
    <citation type="submission" date="2019-08" db="EMBL/GenBank/DDBJ databases">
        <title>Deep-cultivation of Planctomycetes and their phenomic and genomic characterization uncovers novel biology.</title>
        <authorList>
            <person name="Wiegand S."/>
            <person name="Jogler M."/>
            <person name="Boedeker C."/>
            <person name="Pinto D."/>
            <person name="Vollmers J."/>
            <person name="Rivas-Marin E."/>
            <person name="Kohn T."/>
            <person name="Peeters S.H."/>
            <person name="Heuer A."/>
            <person name="Rast P."/>
            <person name="Oberbeckmann S."/>
            <person name="Bunk B."/>
            <person name="Jeske O."/>
            <person name="Meyerdierks A."/>
            <person name="Storesund J.E."/>
            <person name="Kallscheuer N."/>
            <person name="Luecker S."/>
            <person name="Lage O.M."/>
            <person name="Pohl T."/>
            <person name="Merkel B.J."/>
            <person name="Hornburger P."/>
            <person name="Mueller R.-W."/>
            <person name="Bruemmer F."/>
            <person name="Labrenz M."/>
            <person name="Spormann A.M."/>
            <person name="Op den Camp H."/>
            <person name="Overmann J."/>
            <person name="Amann R."/>
            <person name="Jetten M.S.M."/>
            <person name="Mascher T."/>
            <person name="Medema M.H."/>
            <person name="Devos D.P."/>
            <person name="Kaster A.-K."/>
            <person name="Ovreas L."/>
            <person name="Rohde M."/>
            <person name="Galperin M.Y."/>
            <person name="Jogler C."/>
        </authorList>
    </citation>
    <scope>NUCLEOTIDE SEQUENCE [LARGE SCALE GENOMIC DNA]</scope>
    <source>
        <strain evidence="3 4">FC18</strain>
    </source>
</reference>
<sequence>MAARENQGYVIGIIVLAVLAVMLLVTTVFSTMKAYENFDRMNVAVEDATFQKARATALDAKANMLAACIGVEGKAASEITTYRDLASNAKRDVSGNQSSDIQKIADSAQAIYEVYTKDMAFNSAITDEGEDVADVDMTYRGTVDKMASALRSSNDNASDKSREADRIRDEAEQKIATVTNTLNERTKALAQTEQDLTDEKARNKAEEQALFNQAKSIQDAMDTQGAEFEDQKDGLEKEIADTKENLEFVVKQNESLKTKVNEYEREVFDMADGQIVQVSESSGNVFIDMGRLDGIRANLTFAVYDRTANDFEKDRHKAMIEVTEVLGPHLSKARVTTEDPLNPILSKDQVLSATFDRGDAVTIALGGFFDLDGDGLSDLEKLKRMIVRNGGRVVASHDENGNITGEIDSTTRYFVLGPSPRTGVREVVAAMKTMQEQAEGNSVDTIDIRKLRNWMGIHGNATIERMDNRIGEDTGFAPRSPSGQ</sequence>
<dbReference type="EMBL" id="CP042912">
    <property type="protein sequence ID" value="QEG24496.1"/>
    <property type="molecule type" value="Genomic_DNA"/>
</dbReference>
<accession>A0A5B9PII2</accession>
<organism evidence="3 4">
    <name type="scientific">Mariniblastus fucicola</name>
    <dbReference type="NCBI Taxonomy" id="980251"/>
    <lineage>
        <taxon>Bacteria</taxon>
        <taxon>Pseudomonadati</taxon>
        <taxon>Planctomycetota</taxon>
        <taxon>Planctomycetia</taxon>
        <taxon>Pirellulales</taxon>
        <taxon>Pirellulaceae</taxon>
        <taxon>Mariniblastus</taxon>
    </lineage>
</organism>
<evidence type="ECO:0000313" key="4">
    <source>
        <dbReference type="Proteomes" id="UP000322214"/>
    </source>
</evidence>
<gene>
    <name evidence="3" type="ORF">MFFC18_44160</name>
</gene>
<proteinExistence type="predicted"/>